<dbReference type="InterPro" id="IPR002641">
    <property type="entry name" value="PNPLA_dom"/>
</dbReference>
<evidence type="ECO:0000313" key="8">
    <source>
        <dbReference type="EnsemblProtists" id="EOD12410"/>
    </source>
</evidence>
<dbReference type="GO" id="GO:0016020">
    <property type="term" value="C:membrane"/>
    <property type="evidence" value="ECO:0007669"/>
    <property type="project" value="TreeGrafter"/>
</dbReference>
<dbReference type="EnsemblProtists" id="EOD12410">
    <property type="protein sequence ID" value="EOD12410"/>
    <property type="gene ID" value="EMIHUDRAFT_104274"/>
</dbReference>
<keyword evidence="9" id="KW-1185">Reference proteome</keyword>
<dbReference type="Gene3D" id="3.40.1090.10">
    <property type="entry name" value="Cytosolic phospholipase A2 catalytic domain"/>
    <property type="match status" value="1"/>
</dbReference>
<feature type="short sequence motif" description="DGA/G" evidence="4">
    <location>
        <begin position="911"/>
        <end position="913"/>
    </location>
</feature>
<reference evidence="8" key="2">
    <citation type="submission" date="2024-10" db="UniProtKB">
        <authorList>
            <consortium name="EnsemblProtists"/>
        </authorList>
    </citation>
    <scope>IDENTIFICATION</scope>
</reference>
<dbReference type="GeneID" id="17258480"/>
<dbReference type="eggNOG" id="KOG4231">
    <property type="taxonomic scope" value="Eukaryota"/>
</dbReference>
<dbReference type="PROSITE" id="PS51635">
    <property type="entry name" value="PNPLA"/>
    <property type="match status" value="1"/>
</dbReference>
<evidence type="ECO:0000259" key="7">
    <source>
        <dbReference type="PROSITE" id="PS51635"/>
    </source>
</evidence>
<reference evidence="9" key="1">
    <citation type="journal article" date="2013" name="Nature">
        <title>Pan genome of the phytoplankton Emiliania underpins its global distribution.</title>
        <authorList>
            <person name="Read B.A."/>
            <person name="Kegel J."/>
            <person name="Klute M.J."/>
            <person name="Kuo A."/>
            <person name="Lefebvre S.C."/>
            <person name="Maumus F."/>
            <person name="Mayer C."/>
            <person name="Miller J."/>
            <person name="Monier A."/>
            <person name="Salamov A."/>
            <person name="Young J."/>
            <person name="Aguilar M."/>
            <person name="Claverie J.M."/>
            <person name="Frickenhaus S."/>
            <person name="Gonzalez K."/>
            <person name="Herman E.K."/>
            <person name="Lin Y.C."/>
            <person name="Napier J."/>
            <person name="Ogata H."/>
            <person name="Sarno A.F."/>
            <person name="Shmutz J."/>
            <person name="Schroeder D."/>
            <person name="de Vargas C."/>
            <person name="Verret F."/>
            <person name="von Dassow P."/>
            <person name="Valentin K."/>
            <person name="Van de Peer Y."/>
            <person name="Wheeler G."/>
            <person name="Dacks J.B."/>
            <person name="Delwiche C.F."/>
            <person name="Dyhrman S.T."/>
            <person name="Glockner G."/>
            <person name="John U."/>
            <person name="Richards T."/>
            <person name="Worden A.Z."/>
            <person name="Zhang X."/>
            <person name="Grigoriev I.V."/>
            <person name="Allen A.E."/>
            <person name="Bidle K."/>
            <person name="Borodovsky M."/>
            <person name="Bowler C."/>
            <person name="Brownlee C."/>
            <person name="Cock J.M."/>
            <person name="Elias M."/>
            <person name="Gladyshev V.N."/>
            <person name="Groth M."/>
            <person name="Guda C."/>
            <person name="Hadaegh A."/>
            <person name="Iglesias-Rodriguez M.D."/>
            <person name="Jenkins J."/>
            <person name="Jones B.M."/>
            <person name="Lawson T."/>
            <person name="Leese F."/>
            <person name="Lindquist E."/>
            <person name="Lobanov A."/>
            <person name="Lomsadze A."/>
            <person name="Malik S.B."/>
            <person name="Marsh M.E."/>
            <person name="Mackinder L."/>
            <person name="Mock T."/>
            <person name="Mueller-Roeber B."/>
            <person name="Pagarete A."/>
            <person name="Parker M."/>
            <person name="Probert I."/>
            <person name="Quesneville H."/>
            <person name="Raines C."/>
            <person name="Rensing S.A."/>
            <person name="Riano-Pachon D.M."/>
            <person name="Richier S."/>
            <person name="Rokitta S."/>
            <person name="Shiraiwa Y."/>
            <person name="Soanes D.M."/>
            <person name="van der Giezen M."/>
            <person name="Wahlund T.M."/>
            <person name="Williams B."/>
            <person name="Wilson W."/>
            <person name="Wolfe G."/>
            <person name="Wurch L.L."/>
        </authorList>
    </citation>
    <scope>NUCLEOTIDE SEQUENCE</scope>
</reference>
<protein>
    <recommendedName>
        <fullName evidence="7">PNPLA domain-containing protein</fullName>
    </recommendedName>
</protein>
<feature type="chain" id="PRO_5044252179" description="PNPLA domain-containing protein" evidence="6">
    <location>
        <begin position="17"/>
        <end position="1093"/>
    </location>
</feature>
<keyword evidence="1 4" id="KW-0378">Hydrolase</keyword>
<feature type="domain" description="PNPLA" evidence="7">
    <location>
        <begin position="622"/>
        <end position="924"/>
    </location>
</feature>
<dbReference type="GO" id="GO:0004620">
    <property type="term" value="F:phospholipase activity"/>
    <property type="evidence" value="ECO:0007669"/>
    <property type="project" value="TreeGrafter"/>
</dbReference>
<dbReference type="Gene3D" id="3.40.50.1820">
    <property type="entry name" value="alpha/beta hydrolase"/>
    <property type="match status" value="1"/>
</dbReference>
<dbReference type="KEGG" id="ehx:EMIHUDRAFT_104274"/>
<dbReference type="InterPro" id="IPR029058">
    <property type="entry name" value="AB_hydrolase_fold"/>
</dbReference>
<dbReference type="STRING" id="2903.R1DD09"/>
<feature type="active site" description="Nucleophile" evidence="4">
    <location>
        <position position="660"/>
    </location>
</feature>
<dbReference type="AlphaFoldDB" id="A0A0D3IMC5"/>
<evidence type="ECO:0000256" key="2">
    <source>
        <dbReference type="ARBA" id="ARBA00022963"/>
    </source>
</evidence>
<evidence type="ECO:0000256" key="3">
    <source>
        <dbReference type="ARBA" id="ARBA00023098"/>
    </source>
</evidence>
<keyword evidence="2 4" id="KW-0442">Lipid degradation</keyword>
<accession>A0A0D3IMC5</accession>
<dbReference type="PANTHER" id="PTHR24185:SF1">
    <property type="entry name" value="CALCIUM-INDEPENDENT PHOSPHOLIPASE A2-GAMMA"/>
    <property type="match status" value="1"/>
</dbReference>
<feature type="short sequence motif" description="GXSXG" evidence="4">
    <location>
        <begin position="658"/>
        <end position="662"/>
    </location>
</feature>
<feature type="short sequence motif" description="GXGXXG" evidence="4">
    <location>
        <begin position="626"/>
        <end position="631"/>
    </location>
</feature>
<dbReference type="Proteomes" id="UP000013827">
    <property type="component" value="Unassembled WGS sequence"/>
</dbReference>
<dbReference type="PaxDb" id="2903-EOD12410"/>
<evidence type="ECO:0000256" key="5">
    <source>
        <dbReference type="SAM" id="MobiDB-lite"/>
    </source>
</evidence>
<evidence type="ECO:0000313" key="9">
    <source>
        <dbReference type="Proteomes" id="UP000013827"/>
    </source>
</evidence>
<organism evidence="8 9">
    <name type="scientific">Emiliania huxleyi (strain CCMP1516)</name>
    <dbReference type="NCBI Taxonomy" id="280463"/>
    <lineage>
        <taxon>Eukaryota</taxon>
        <taxon>Haptista</taxon>
        <taxon>Haptophyta</taxon>
        <taxon>Prymnesiophyceae</taxon>
        <taxon>Isochrysidales</taxon>
        <taxon>Noelaerhabdaceae</taxon>
        <taxon>Emiliania</taxon>
    </lineage>
</organism>
<dbReference type="GO" id="GO:0016042">
    <property type="term" value="P:lipid catabolic process"/>
    <property type="evidence" value="ECO:0007669"/>
    <property type="project" value="UniProtKB-UniRule"/>
</dbReference>
<feature type="compositionally biased region" description="Low complexity" evidence="5">
    <location>
        <begin position="747"/>
        <end position="757"/>
    </location>
</feature>
<sequence>MAALTIGWGWVAAATAGSLTVALPRSSGTKLGRVRVYLSTSCDTAPPRAQCSDSQETAQVFGVDVPDGGLRPGGTVAIDASTLGYPRHSIASLPAGTYCVQAELFPYRRYLRGDGADLLLPVSCVSDAGGDGAYGSPPGTLYSDVVSAVLGQDGGWSGPVALELTHEVAAVRSPGCSGKGDDTDYIKTVSIHSTLLERFWGTRMKLEACVLLPFGFHERPSARYPLLIAHGHYSATFNPGGRFDDTPPSANLSGYDRVDQQYAYWLYSNWTSKDGPFRGARALVVTLNHPTPFFDDSYAVDSANVGPYGSAILKELLPLVEKRYRGIGAGWARGLLGGSTGGWEAFAMQVLYPDAFNFAVAACPDPVGFASYTTINLYSDRNAYFYDSAFKRTPRPGYRDHYSGTATVPGTSTPAYGSPYGQTTATVEEMNRREVVLGPRSRSCGQWDVWEAVFGPRGADGYPARLFCKDPSGDCEYGAVNKSVASQWVERFDMTRRLKQQWRHGLGEKLSGKLHVYVGGADSFFLTNAVMDLQDWASDPALDPPFGGEIVIGAHEGRGFEHCWNGYLPDGEAAPNAVTRELYVMTYLPRMAESSDDGLAQTHRALQDGWQPRQATDGVRVLALDGGGTRGLITIEMLKALEETTGRRVHELFDVIGGTSTGGIIALALQEGFPLARIEELYRQLSVSVFKQTPRHVAASNLLMTGAIHKAAALEAILHDLFHEAAPEAEEQAAETACPTSDDGSEAAEAAEAARAASPPDTPAAARLERPRLLWRKAAAAFREARSRRRPERGPAEGASMLYRRAEQERRYSERIQVARCGAGEADSPARPPNVFVVACAVSQLPPSLFLFRNYELPAAAAAARSAAPPIPGSSSLSQAEAGRATSAAPSFFPPASFLSPSGGAPAVYQDGGLLANNPAALALAEAKALYPGAKIACVASFGTGAFEPRPVAKPTSFAHALSTLAGAATRTEEVHSLLCGVFGEGGGEAGATHYYRFNPPVPTAKQGRMDDTSPQVLLQYQALGRAYVSDGLGAADMAALAQRLAAASPAAPRPPGAWLAPAWWGATARDMMRQWLARRPRPLASFGRRSRL</sequence>
<dbReference type="HOGENOM" id="CLU_284332_0_0_1"/>
<evidence type="ECO:0000256" key="1">
    <source>
        <dbReference type="ARBA" id="ARBA00022801"/>
    </source>
</evidence>
<dbReference type="SUPFAM" id="SSF52151">
    <property type="entry name" value="FabD/lysophospholipase-like"/>
    <property type="match status" value="2"/>
</dbReference>
<dbReference type="Pfam" id="PF01734">
    <property type="entry name" value="Patatin"/>
    <property type="match status" value="1"/>
</dbReference>
<name>A0A0D3IMC5_EMIH1</name>
<dbReference type="GO" id="GO:0006631">
    <property type="term" value="P:fatty acid metabolic process"/>
    <property type="evidence" value="ECO:0007669"/>
    <property type="project" value="TreeGrafter"/>
</dbReference>
<feature type="signal peptide" evidence="6">
    <location>
        <begin position="1"/>
        <end position="16"/>
    </location>
</feature>
<proteinExistence type="predicted"/>
<dbReference type="SUPFAM" id="SSF53474">
    <property type="entry name" value="alpha/beta-Hydrolases"/>
    <property type="match status" value="1"/>
</dbReference>
<evidence type="ECO:0000256" key="6">
    <source>
        <dbReference type="SAM" id="SignalP"/>
    </source>
</evidence>
<dbReference type="InterPro" id="IPR016035">
    <property type="entry name" value="Acyl_Trfase/lysoPLipase"/>
</dbReference>
<feature type="active site" description="Proton acceptor" evidence="4">
    <location>
        <position position="911"/>
    </location>
</feature>
<dbReference type="RefSeq" id="XP_005764839.1">
    <property type="nucleotide sequence ID" value="XM_005764782.1"/>
</dbReference>
<keyword evidence="6" id="KW-0732">Signal</keyword>
<feature type="region of interest" description="Disordered" evidence="5">
    <location>
        <begin position="728"/>
        <end position="769"/>
    </location>
</feature>
<evidence type="ECO:0000256" key="4">
    <source>
        <dbReference type="PROSITE-ProRule" id="PRU01161"/>
    </source>
</evidence>
<dbReference type="PANTHER" id="PTHR24185">
    <property type="entry name" value="CALCIUM-INDEPENDENT PHOSPHOLIPASE A2-GAMMA"/>
    <property type="match status" value="1"/>
</dbReference>
<keyword evidence="3 4" id="KW-0443">Lipid metabolism</keyword>